<accession>A0AAN9R251</accession>
<name>A0AAN9R251_CANGL</name>
<dbReference type="PANTHER" id="PTHR36063:SF3">
    <property type="entry name" value="PROTEIN, PUTATIVE-RELATED"/>
    <property type="match status" value="1"/>
</dbReference>
<evidence type="ECO:0000313" key="3">
    <source>
        <dbReference type="Proteomes" id="UP001367508"/>
    </source>
</evidence>
<dbReference type="EMBL" id="JAYMYQ010000001">
    <property type="protein sequence ID" value="KAK7359450.1"/>
    <property type="molecule type" value="Genomic_DNA"/>
</dbReference>
<organism evidence="2 3">
    <name type="scientific">Canavalia gladiata</name>
    <name type="common">Sword bean</name>
    <name type="synonym">Dolichos gladiatus</name>
    <dbReference type="NCBI Taxonomy" id="3824"/>
    <lineage>
        <taxon>Eukaryota</taxon>
        <taxon>Viridiplantae</taxon>
        <taxon>Streptophyta</taxon>
        <taxon>Embryophyta</taxon>
        <taxon>Tracheophyta</taxon>
        <taxon>Spermatophyta</taxon>
        <taxon>Magnoliopsida</taxon>
        <taxon>eudicotyledons</taxon>
        <taxon>Gunneridae</taxon>
        <taxon>Pentapetalae</taxon>
        <taxon>rosids</taxon>
        <taxon>fabids</taxon>
        <taxon>Fabales</taxon>
        <taxon>Fabaceae</taxon>
        <taxon>Papilionoideae</taxon>
        <taxon>50 kb inversion clade</taxon>
        <taxon>NPAAA clade</taxon>
        <taxon>indigoferoid/millettioid clade</taxon>
        <taxon>Phaseoleae</taxon>
        <taxon>Canavalia</taxon>
    </lineage>
</organism>
<reference evidence="2 3" key="1">
    <citation type="submission" date="2024-01" db="EMBL/GenBank/DDBJ databases">
        <title>The genomes of 5 underutilized Papilionoideae crops provide insights into root nodulation and disease resistanc.</title>
        <authorList>
            <person name="Jiang F."/>
        </authorList>
    </citation>
    <scope>NUCLEOTIDE SEQUENCE [LARGE SCALE GENOMIC DNA]</scope>
    <source>
        <strain evidence="2">LVBAO_FW01</strain>
        <tissue evidence="2">Leaves</tissue>
    </source>
</reference>
<gene>
    <name evidence="2" type="ORF">VNO77_01410</name>
</gene>
<comment type="caution">
    <text evidence="2">The sequence shown here is derived from an EMBL/GenBank/DDBJ whole genome shotgun (WGS) entry which is preliminary data.</text>
</comment>
<dbReference type="PANTHER" id="PTHR36063">
    <property type="entry name" value="ARABIDOPSIS THALIANA GENOMIC DNA, CHROMOSOME 5, P1 CLONE:MOK16"/>
    <property type="match status" value="1"/>
</dbReference>
<keyword evidence="1" id="KW-0812">Transmembrane</keyword>
<protein>
    <submittedName>
        <fullName evidence="2">Uncharacterized protein</fullName>
    </submittedName>
</protein>
<evidence type="ECO:0000256" key="1">
    <source>
        <dbReference type="SAM" id="Phobius"/>
    </source>
</evidence>
<feature type="transmembrane region" description="Helical" evidence="1">
    <location>
        <begin position="52"/>
        <end position="72"/>
    </location>
</feature>
<dbReference type="Proteomes" id="UP001367508">
    <property type="component" value="Unassembled WGS sequence"/>
</dbReference>
<feature type="transmembrane region" description="Helical" evidence="1">
    <location>
        <begin position="124"/>
        <end position="142"/>
    </location>
</feature>
<keyword evidence="3" id="KW-1185">Reference proteome</keyword>
<keyword evidence="1" id="KW-0472">Membrane</keyword>
<sequence length="188" mass="21688">MVKEVRGIQNCGEVAPALLITPQKCSTGFPRLEPIIEEGSEVSFQCVMPKRMLFLVPAFISFVTYFLLYRSIGEKPKKALIYENLRISDFESELLRGLVQLHPNSEWISSLSPFENETKSNSLFFGRIQAWILVAMLLVVIWKFKDGGEGGYFVVDFFRNQIRDRTTLCFPWKFKRAMIYIDRVSTLG</sequence>
<keyword evidence="1" id="KW-1133">Transmembrane helix</keyword>
<dbReference type="AlphaFoldDB" id="A0AAN9R251"/>
<evidence type="ECO:0000313" key="2">
    <source>
        <dbReference type="EMBL" id="KAK7359450.1"/>
    </source>
</evidence>
<proteinExistence type="predicted"/>